<organism evidence="1 2">
    <name type="scientific">Hungatella hathewayi DSM 13479</name>
    <dbReference type="NCBI Taxonomy" id="566550"/>
    <lineage>
        <taxon>Bacteria</taxon>
        <taxon>Bacillati</taxon>
        <taxon>Bacillota</taxon>
        <taxon>Clostridia</taxon>
        <taxon>Lachnospirales</taxon>
        <taxon>Lachnospiraceae</taxon>
        <taxon>Hungatella</taxon>
    </lineage>
</organism>
<proteinExistence type="predicted"/>
<dbReference type="HOGENOM" id="CLU_3200735_0_0_9"/>
<comment type="caution">
    <text evidence="1">The sequence shown here is derived from an EMBL/GenBank/DDBJ whole genome shotgun (WGS) entry which is preliminary data.</text>
</comment>
<protein>
    <submittedName>
        <fullName evidence="1">Uncharacterized protein</fullName>
    </submittedName>
</protein>
<dbReference type="EMBL" id="ACIO01000616">
    <property type="protein sequence ID" value="EFC96110.1"/>
    <property type="molecule type" value="Genomic_DNA"/>
</dbReference>
<gene>
    <name evidence="1" type="ORF">CLOSTHATH_05697</name>
</gene>
<evidence type="ECO:0000313" key="2">
    <source>
        <dbReference type="Proteomes" id="UP000004968"/>
    </source>
</evidence>
<name>D3APZ1_9FIRM</name>
<reference evidence="1 2" key="1">
    <citation type="submission" date="2010-01" db="EMBL/GenBank/DDBJ databases">
        <authorList>
            <person name="Weinstock G."/>
            <person name="Sodergren E."/>
            <person name="Clifton S."/>
            <person name="Fulton L."/>
            <person name="Fulton B."/>
            <person name="Courtney L."/>
            <person name="Fronick C."/>
            <person name="Harrison M."/>
            <person name="Strong C."/>
            <person name="Farmer C."/>
            <person name="Delahaunty K."/>
            <person name="Markovic C."/>
            <person name="Hall O."/>
            <person name="Minx P."/>
            <person name="Tomlinson C."/>
            <person name="Mitreva M."/>
            <person name="Nelson J."/>
            <person name="Hou S."/>
            <person name="Wollam A."/>
            <person name="Pepin K.H."/>
            <person name="Johnson M."/>
            <person name="Bhonagiri V."/>
            <person name="Nash W.E."/>
            <person name="Warren W."/>
            <person name="Chinwalla A."/>
            <person name="Mardis E.R."/>
            <person name="Wilson R.K."/>
        </authorList>
    </citation>
    <scope>NUCLEOTIDE SEQUENCE [LARGE SCALE GENOMIC DNA]</scope>
    <source>
        <strain evidence="1 2">DSM 13479</strain>
    </source>
</reference>
<sequence length="45" mass="5403">MACFQREWPAQLENRHKNVRKLYLNESVICSRLKAYGFKSRTINC</sequence>
<dbReference type="Proteomes" id="UP000004968">
    <property type="component" value="Unassembled WGS sequence"/>
</dbReference>
<evidence type="ECO:0000313" key="1">
    <source>
        <dbReference type="EMBL" id="EFC96110.1"/>
    </source>
</evidence>
<dbReference type="AlphaFoldDB" id="D3APZ1"/>
<accession>D3APZ1</accession>